<feature type="chain" id="PRO_5037079856" description="Protein glutaminase domain-containing protein" evidence="1">
    <location>
        <begin position="18"/>
        <end position="261"/>
    </location>
</feature>
<dbReference type="InterPro" id="IPR041325">
    <property type="entry name" value="Gln_deamidase_2"/>
</dbReference>
<sequence length="261" mass="30275">MPVFIVFLLFLANLALAQSVPQSPSAKRFPNESFQDALKRIDKSTQNYSLFSWHESPKDLRVPLEEIDYSSVPSVASHQELMDLFYLIRDSRFLYSDYGPNFARRISWLYPDDGCFLRAALGGYKVEKEHFTRPGKLFVFGKLQAETPYSPKGYVRWWFHVALIVELWGNYYVLDPALDPYNPMQLSNWFTVINGLGSELTGVVCNPYAYSVHDNCYERTMFYEEILEDRANEYLNEEYDRVIALGMAPEAVLGDLPPWKQ</sequence>
<proteinExistence type="predicted"/>
<dbReference type="Proteomes" id="UP000630149">
    <property type="component" value="Unassembled WGS sequence"/>
</dbReference>
<evidence type="ECO:0000313" key="3">
    <source>
        <dbReference type="EMBL" id="GGI80547.1"/>
    </source>
</evidence>
<reference evidence="3" key="2">
    <citation type="submission" date="2020-09" db="EMBL/GenBank/DDBJ databases">
        <authorList>
            <person name="Sun Q."/>
            <person name="Ohkuma M."/>
        </authorList>
    </citation>
    <scope>NUCLEOTIDE SEQUENCE</scope>
    <source>
        <strain evidence="3">JCM 13919</strain>
    </source>
</reference>
<evidence type="ECO:0000259" key="2">
    <source>
        <dbReference type="Pfam" id="PF18626"/>
    </source>
</evidence>
<name>A0A917JQT0_9GAMM</name>
<comment type="caution">
    <text evidence="3">The sequence shown here is derived from an EMBL/GenBank/DDBJ whole genome shotgun (WGS) entry which is preliminary data.</text>
</comment>
<keyword evidence="1" id="KW-0732">Signal</keyword>
<gene>
    <name evidence="3" type="ORF">GCM10007966_06310</name>
</gene>
<dbReference type="Gene3D" id="3.10.620.30">
    <property type="match status" value="1"/>
</dbReference>
<evidence type="ECO:0000256" key="1">
    <source>
        <dbReference type="SAM" id="SignalP"/>
    </source>
</evidence>
<feature type="domain" description="Protein glutaminase" evidence="2">
    <location>
        <begin position="82"/>
        <end position="191"/>
    </location>
</feature>
<accession>A0A917JQT0</accession>
<dbReference type="RefSeq" id="WP_131775852.1">
    <property type="nucleotide sequence ID" value="NZ_BMOB01000002.1"/>
</dbReference>
<dbReference type="EMBL" id="BMOB01000002">
    <property type="protein sequence ID" value="GGI80547.1"/>
    <property type="molecule type" value="Genomic_DNA"/>
</dbReference>
<evidence type="ECO:0000313" key="4">
    <source>
        <dbReference type="Proteomes" id="UP000630149"/>
    </source>
</evidence>
<dbReference type="OrthoDB" id="5645720at2"/>
<dbReference type="AlphaFoldDB" id="A0A917JQT0"/>
<keyword evidence="4" id="KW-1185">Reference proteome</keyword>
<organism evidence="3 4">
    <name type="scientific">Legionella impletisoli</name>
    <dbReference type="NCBI Taxonomy" id="343510"/>
    <lineage>
        <taxon>Bacteria</taxon>
        <taxon>Pseudomonadati</taxon>
        <taxon>Pseudomonadota</taxon>
        <taxon>Gammaproteobacteria</taxon>
        <taxon>Legionellales</taxon>
        <taxon>Legionellaceae</taxon>
        <taxon>Legionella</taxon>
    </lineage>
</organism>
<reference evidence="3" key="1">
    <citation type="journal article" date="2014" name="Int. J. Syst. Evol. Microbiol.">
        <title>Complete genome sequence of Corynebacterium casei LMG S-19264T (=DSM 44701T), isolated from a smear-ripened cheese.</title>
        <authorList>
            <consortium name="US DOE Joint Genome Institute (JGI-PGF)"/>
            <person name="Walter F."/>
            <person name="Albersmeier A."/>
            <person name="Kalinowski J."/>
            <person name="Ruckert C."/>
        </authorList>
    </citation>
    <scope>NUCLEOTIDE SEQUENCE</scope>
    <source>
        <strain evidence="3">JCM 13919</strain>
    </source>
</reference>
<feature type="signal peptide" evidence="1">
    <location>
        <begin position="1"/>
        <end position="17"/>
    </location>
</feature>
<dbReference type="Pfam" id="PF18626">
    <property type="entry name" value="Gln_deamidase_2"/>
    <property type="match status" value="1"/>
</dbReference>
<protein>
    <recommendedName>
        <fullName evidence="2">Protein glutaminase domain-containing protein</fullName>
    </recommendedName>
</protein>